<feature type="transmembrane region" description="Helical" evidence="11">
    <location>
        <begin position="331"/>
        <end position="351"/>
    </location>
</feature>
<keyword evidence="11" id="KW-1133">Transmembrane helix</keyword>
<dbReference type="Gene3D" id="3.30.200.20">
    <property type="entry name" value="Phosphorylase Kinase, domain 1"/>
    <property type="match status" value="1"/>
</dbReference>
<dbReference type="InterPro" id="IPR008271">
    <property type="entry name" value="Ser/Thr_kinase_AS"/>
</dbReference>
<feature type="binding site" evidence="9">
    <location>
        <position position="41"/>
    </location>
    <ligand>
        <name>ATP</name>
        <dbReference type="ChEBI" id="CHEBI:30616"/>
    </ligand>
</feature>
<evidence type="ECO:0000256" key="5">
    <source>
        <dbReference type="ARBA" id="ARBA00022777"/>
    </source>
</evidence>
<evidence type="ECO:0000256" key="9">
    <source>
        <dbReference type="PROSITE-ProRule" id="PRU10141"/>
    </source>
</evidence>
<dbReference type="Pfam" id="PF00069">
    <property type="entry name" value="Pkinase"/>
    <property type="match status" value="1"/>
</dbReference>
<reference evidence="15" key="1">
    <citation type="journal article" date="2019" name="Int. J. Syst. Evol. Microbiol.">
        <title>The Global Catalogue of Microorganisms (GCM) 10K type strain sequencing project: providing services to taxonomists for standard genome sequencing and annotation.</title>
        <authorList>
            <consortium name="The Broad Institute Genomics Platform"/>
            <consortium name="The Broad Institute Genome Sequencing Center for Infectious Disease"/>
            <person name="Wu L."/>
            <person name="Ma J."/>
        </authorList>
    </citation>
    <scope>NUCLEOTIDE SEQUENCE [LARGE SCALE GENOMIC DNA]</scope>
    <source>
        <strain evidence="15">CCM 8903</strain>
    </source>
</reference>
<evidence type="ECO:0000313" key="14">
    <source>
        <dbReference type="EMBL" id="MFD1484357.1"/>
    </source>
</evidence>
<gene>
    <name evidence="14" type="primary">pknB</name>
    <name evidence="14" type="ORF">ACFQ5J_03810</name>
</gene>
<evidence type="ECO:0000256" key="8">
    <source>
        <dbReference type="ARBA" id="ARBA00048679"/>
    </source>
</evidence>
<organism evidence="14 15">
    <name type="scientific">Lacticaseibacillus baoqingensis</name>
    <dbReference type="NCBI Taxonomy" id="2486013"/>
    <lineage>
        <taxon>Bacteria</taxon>
        <taxon>Bacillati</taxon>
        <taxon>Bacillota</taxon>
        <taxon>Bacilli</taxon>
        <taxon>Lactobacillales</taxon>
        <taxon>Lactobacillaceae</taxon>
        <taxon>Lacticaseibacillus</taxon>
    </lineage>
</organism>
<dbReference type="Proteomes" id="UP001597252">
    <property type="component" value="Unassembled WGS sequence"/>
</dbReference>
<dbReference type="PROSITE" id="PS00107">
    <property type="entry name" value="PROTEIN_KINASE_ATP"/>
    <property type="match status" value="1"/>
</dbReference>
<proteinExistence type="predicted"/>
<dbReference type="InterPro" id="IPR017441">
    <property type="entry name" value="Protein_kinase_ATP_BS"/>
</dbReference>
<dbReference type="SUPFAM" id="SSF54184">
    <property type="entry name" value="Penicillin-binding protein 2x (pbp-2x), c-terminal domain"/>
    <property type="match status" value="1"/>
</dbReference>
<dbReference type="RefSeq" id="WP_125750527.1">
    <property type="nucleotide sequence ID" value="NZ_JBHTON010000007.1"/>
</dbReference>
<keyword evidence="2" id="KW-0723">Serine/threonine-protein kinase</keyword>
<evidence type="ECO:0000313" key="15">
    <source>
        <dbReference type="Proteomes" id="UP001597252"/>
    </source>
</evidence>
<evidence type="ECO:0000256" key="7">
    <source>
        <dbReference type="ARBA" id="ARBA00047899"/>
    </source>
</evidence>
<keyword evidence="15" id="KW-1185">Reference proteome</keyword>
<feature type="region of interest" description="Disordered" evidence="10">
    <location>
        <begin position="606"/>
        <end position="637"/>
    </location>
</feature>
<evidence type="ECO:0000256" key="11">
    <source>
        <dbReference type="SAM" id="Phobius"/>
    </source>
</evidence>
<evidence type="ECO:0000256" key="2">
    <source>
        <dbReference type="ARBA" id="ARBA00022527"/>
    </source>
</evidence>
<feature type="domain" description="PASTA" evidence="13">
    <location>
        <begin position="354"/>
        <end position="421"/>
    </location>
</feature>
<dbReference type="InterPro" id="IPR005543">
    <property type="entry name" value="PASTA_dom"/>
</dbReference>
<dbReference type="InterPro" id="IPR000719">
    <property type="entry name" value="Prot_kinase_dom"/>
</dbReference>
<name>A0ABW4E357_9LACO</name>
<evidence type="ECO:0000256" key="4">
    <source>
        <dbReference type="ARBA" id="ARBA00022741"/>
    </source>
</evidence>
<comment type="catalytic activity">
    <reaction evidence="7">
        <text>L-threonyl-[protein] + ATP = O-phospho-L-threonyl-[protein] + ADP + H(+)</text>
        <dbReference type="Rhea" id="RHEA:46608"/>
        <dbReference type="Rhea" id="RHEA-COMP:11060"/>
        <dbReference type="Rhea" id="RHEA-COMP:11605"/>
        <dbReference type="ChEBI" id="CHEBI:15378"/>
        <dbReference type="ChEBI" id="CHEBI:30013"/>
        <dbReference type="ChEBI" id="CHEBI:30616"/>
        <dbReference type="ChEBI" id="CHEBI:61977"/>
        <dbReference type="ChEBI" id="CHEBI:456216"/>
        <dbReference type="EC" id="2.7.11.1"/>
    </reaction>
</comment>
<evidence type="ECO:0000256" key="1">
    <source>
        <dbReference type="ARBA" id="ARBA00012513"/>
    </source>
</evidence>
<feature type="compositionally biased region" description="Polar residues" evidence="10">
    <location>
        <begin position="607"/>
        <end position="633"/>
    </location>
</feature>
<sequence>MIEPGFTLNERYQLKQTLGEGGMANVYLAHDLILDRDVAVKVLRLDLQNDPDAARRFQREAMATSELVHPNIVSIYDVGESHGQQYLVMEYVPGSDLKKYIVEHFPIPYQRVIEIMGQILSAVQVAHDHHIIHRDLKPQNILIDRDGNAKISDFGIAVALSDNSMTQTNSLLGSVHYLSPEQARGGMPTRQSDIYALGIILFEMLTGTVPFEGDSAVSIALKHFQEAMPSVRDFDPRIPQALENVVLKATTKDPAERYTSADAMNSDLKTALSAKRAHEPKFEPTGDDLDETKILPNLSADAAKVAPAQAQAVSSDQTKKPQRLAGLKKRWPFIAAAIAAGLIVIALVLAFSGGKADVQIPDLRGMSTAQATTALKNADLKLGKVSQAYSDSVAKSRIIASDPRRDTSVKSGSQVAVTLSRGPKRFTMADYTGEPYADVAKDLRKKGFTVRSVKTSSETVAKGKILKQDVAKGKKVVPMDTTIIFTVSSGTSTFSLQNLVGTSLVWAQTYANEVGLTITVTDAYSNSVASGEIISQSPQAGTQVSRGDTVAVVLSKGDQPQSSSSQPDADSDSGADHESAGLTVPDVVGQAQSAAEGALNAAGLSPQVVTQGSQSVPAGTVISQTPSGNSNAKSGDAVTIVVSSGPAAASSSASSSSASSNH</sequence>
<dbReference type="Gene3D" id="3.30.10.20">
    <property type="match status" value="4"/>
</dbReference>
<feature type="domain" description="Protein kinase" evidence="12">
    <location>
        <begin position="12"/>
        <end position="272"/>
    </location>
</feature>
<comment type="caution">
    <text evidence="14">The sequence shown here is derived from an EMBL/GenBank/DDBJ whole genome shotgun (WGS) entry which is preliminary data.</text>
</comment>
<accession>A0ABW4E357</accession>
<dbReference type="GO" id="GO:0016301">
    <property type="term" value="F:kinase activity"/>
    <property type="evidence" value="ECO:0007669"/>
    <property type="project" value="UniProtKB-KW"/>
</dbReference>
<dbReference type="PROSITE" id="PS51178">
    <property type="entry name" value="PASTA"/>
    <property type="match status" value="4"/>
</dbReference>
<keyword evidence="11" id="KW-0472">Membrane</keyword>
<evidence type="ECO:0000259" key="12">
    <source>
        <dbReference type="PROSITE" id="PS50011"/>
    </source>
</evidence>
<feature type="domain" description="PASTA" evidence="13">
    <location>
        <begin position="490"/>
        <end position="556"/>
    </location>
</feature>
<feature type="domain" description="PASTA" evidence="13">
    <location>
        <begin position="422"/>
        <end position="489"/>
    </location>
</feature>
<keyword evidence="6 9" id="KW-0067">ATP-binding</keyword>
<dbReference type="Gene3D" id="1.10.510.10">
    <property type="entry name" value="Transferase(Phosphotransferase) domain 1"/>
    <property type="match status" value="1"/>
</dbReference>
<dbReference type="InterPro" id="IPR011009">
    <property type="entry name" value="Kinase-like_dom_sf"/>
</dbReference>
<dbReference type="PROSITE" id="PS50011">
    <property type="entry name" value="PROTEIN_KINASE_DOM"/>
    <property type="match status" value="1"/>
</dbReference>
<dbReference type="SMART" id="SM00740">
    <property type="entry name" value="PASTA"/>
    <property type="match status" value="4"/>
</dbReference>
<dbReference type="EC" id="2.7.11.1" evidence="1"/>
<feature type="region of interest" description="Disordered" evidence="10">
    <location>
        <begin position="556"/>
        <end position="581"/>
    </location>
</feature>
<dbReference type="Pfam" id="PF03793">
    <property type="entry name" value="PASTA"/>
    <property type="match status" value="4"/>
</dbReference>
<feature type="domain" description="PASTA" evidence="13">
    <location>
        <begin position="578"/>
        <end position="644"/>
    </location>
</feature>
<dbReference type="CDD" id="cd06577">
    <property type="entry name" value="PASTA_pknB"/>
    <property type="match status" value="4"/>
</dbReference>
<dbReference type="PROSITE" id="PS00108">
    <property type="entry name" value="PROTEIN_KINASE_ST"/>
    <property type="match status" value="1"/>
</dbReference>
<evidence type="ECO:0000256" key="6">
    <source>
        <dbReference type="ARBA" id="ARBA00022840"/>
    </source>
</evidence>
<keyword evidence="4 9" id="KW-0547">Nucleotide-binding</keyword>
<dbReference type="PANTHER" id="PTHR43289:SF34">
    <property type="entry name" value="SERINE_THREONINE-PROTEIN KINASE YBDM-RELATED"/>
    <property type="match status" value="1"/>
</dbReference>
<evidence type="ECO:0000256" key="10">
    <source>
        <dbReference type="SAM" id="MobiDB-lite"/>
    </source>
</evidence>
<dbReference type="PANTHER" id="PTHR43289">
    <property type="entry name" value="MITOGEN-ACTIVATED PROTEIN KINASE KINASE KINASE 20-RELATED"/>
    <property type="match status" value="1"/>
</dbReference>
<dbReference type="EMBL" id="JBHTON010000007">
    <property type="protein sequence ID" value="MFD1484357.1"/>
    <property type="molecule type" value="Genomic_DNA"/>
</dbReference>
<protein>
    <recommendedName>
        <fullName evidence="1">non-specific serine/threonine protein kinase</fullName>
        <ecNumber evidence="1">2.7.11.1</ecNumber>
    </recommendedName>
</protein>
<dbReference type="SUPFAM" id="SSF56112">
    <property type="entry name" value="Protein kinase-like (PK-like)"/>
    <property type="match status" value="1"/>
</dbReference>
<keyword evidence="5 14" id="KW-0418">Kinase</keyword>
<comment type="catalytic activity">
    <reaction evidence="8">
        <text>L-seryl-[protein] + ATP = O-phospho-L-seryl-[protein] + ADP + H(+)</text>
        <dbReference type="Rhea" id="RHEA:17989"/>
        <dbReference type="Rhea" id="RHEA-COMP:9863"/>
        <dbReference type="Rhea" id="RHEA-COMP:11604"/>
        <dbReference type="ChEBI" id="CHEBI:15378"/>
        <dbReference type="ChEBI" id="CHEBI:29999"/>
        <dbReference type="ChEBI" id="CHEBI:30616"/>
        <dbReference type="ChEBI" id="CHEBI:83421"/>
        <dbReference type="ChEBI" id="CHEBI:456216"/>
        <dbReference type="EC" id="2.7.11.1"/>
    </reaction>
</comment>
<keyword evidence="3" id="KW-0808">Transferase</keyword>
<evidence type="ECO:0000259" key="13">
    <source>
        <dbReference type="PROSITE" id="PS51178"/>
    </source>
</evidence>
<dbReference type="CDD" id="cd14014">
    <property type="entry name" value="STKc_PknB_like"/>
    <property type="match status" value="1"/>
</dbReference>
<dbReference type="SMART" id="SM00220">
    <property type="entry name" value="S_TKc"/>
    <property type="match status" value="1"/>
</dbReference>
<keyword evidence="11" id="KW-0812">Transmembrane</keyword>
<feature type="compositionally biased region" description="Low complexity" evidence="10">
    <location>
        <begin position="557"/>
        <end position="568"/>
    </location>
</feature>
<dbReference type="NCBIfam" id="NF033483">
    <property type="entry name" value="PknB_PASTA_kin"/>
    <property type="match status" value="1"/>
</dbReference>
<evidence type="ECO:0000256" key="3">
    <source>
        <dbReference type="ARBA" id="ARBA00022679"/>
    </source>
</evidence>